<accession>A0ACA9K8J7</accession>
<sequence>MVEAKKTDLYTRLKVYVDDETAERGYVYSHQKVDVQIDMLNQTVKGYTEISLKPLRFDIDIIRLHCRQCRISSIKVNDFLADFEINESEDAGIVGEITIYLPDEITDIPIINGVSRFCLISIGFLLSYVAFQAEEWVPLIVRVDFILEKPKAGVHFKLPDDDKQKYKSQCDPYMFTINRPLPGATRCWLPCLDRIRDRCSWDFFITVTDIEGFNSIMVVCSGNLVKMTNSPISPNQRTFHYNQPVAIPAQYIGVVCGPFVDPFVLNYPLEALPPNRPKIIAYISEEWQHWLLPTLYPDGDDEPTEDTYWLHRAMDYFIEEYSHFNLHPEFDKNNPTVKSGSFPFKRFQIVFVDHSYSEVNVCAGLLICRLNILYNKCIIDQREKTRRALIAALAQQWFGIFVPPYSWRDYWLAGGLSNFWTSMYFQKIYGIPDSRYQRKKDIELVCDLDVNRHPLCTLDISLPFQSKDIEFINLKASLVLWMLNKRLTFLDYRRGIPGIIYLILNGAKEDVQKGKRPGFLHTEEFLEMCKSVIRQELRNEVKKFEKQWIYGSGCPKFKIRATFNRKKLAVEFKFEQENTNASSSDGVSGLQSTHTPRFTGHMDIAIKEPDGLEYIHTIYIQEKRESHSLFYHTKYKRSKLNIRPHMRREKGNLEAHPPSSVFDEDQRDFPLQWGMDPESDSEDLPDWKIQEWVQEYHATSDQWEWIRVDDAFSWIAIIDFEQDDYMWAALLESSRDVIAHYEAIKALSKKPSRACSTTLMRTIRDWRYYYRIRMDAALAMAKCATNDLDFIGISQLMKIYETDYCERRIEGGFFPKINDFSDWEEYYVQRTIPYALSCARDSGNTPSHVKEYLLYLLSWNDNQTNTYSDDYFVANLIESLGNTFIPDDDQVQEGSADVEVFDFASQSRDHLEETLETLKRYFSRHELFGSYQALIVVAIIKVRMHLMLNQLIAVDGREFVLHARYGNYVGVRIAAFEALIALDLHQKPEVAKFFDFLVEKDSDLAVRRFLNAKFREDRGPWCWNSPRKIRSVPTLIVRYNRTTHLGASHKLSGPIYQSAPSNPIISSAGKKGTSISEMNSSQYLGMHEQNSKTLRLKKSRESSQKSSDTIQKFYSHINNDPTSIGIAGVKNVESELESVTPPNKVILNVQSRMKTNEGHEFNSLVSENGQFTQTDNQKISSPFQDHAIAESSNQVQFDENSIPRSLAQNLRSQKKLISKASHLPLSESEDLSLSEEDMLIKSKKREGSEYVVESRKREEIDICKIMR</sequence>
<evidence type="ECO:0000313" key="1">
    <source>
        <dbReference type="EMBL" id="CAG8459201.1"/>
    </source>
</evidence>
<evidence type="ECO:0000313" key="2">
    <source>
        <dbReference type="Proteomes" id="UP000789920"/>
    </source>
</evidence>
<comment type="caution">
    <text evidence="1">The sequence shown here is derived from an EMBL/GenBank/DDBJ whole genome shotgun (WGS) entry which is preliminary data.</text>
</comment>
<proteinExistence type="predicted"/>
<dbReference type="EMBL" id="CAJVQC010000053">
    <property type="protein sequence ID" value="CAG8459201.1"/>
    <property type="molecule type" value="Genomic_DNA"/>
</dbReference>
<reference evidence="1" key="1">
    <citation type="submission" date="2021-06" db="EMBL/GenBank/DDBJ databases">
        <authorList>
            <person name="Kallberg Y."/>
            <person name="Tangrot J."/>
            <person name="Rosling A."/>
        </authorList>
    </citation>
    <scope>NUCLEOTIDE SEQUENCE</scope>
    <source>
        <strain evidence="1">MA461A</strain>
    </source>
</reference>
<protein>
    <submittedName>
        <fullName evidence="1">19550_t:CDS:1</fullName>
    </submittedName>
</protein>
<gene>
    <name evidence="1" type="ORF">RPERSI_LOCUS78</name>
</gene>
<dbReference type="Proteomes" id="UP000789920">
    <property type="component" value="Unassembled WGS sequence"/>
</dbReference>
<keyword evidence="2" id="KW-1185">Reference proteome</keyword>
<name>A0ACA9K8J7_9GLOM</name>
<organism evidence="1 2">
    <name type="scientific">Racocetra persica</name>
    <dbReference type="NCBI Taxonomy" id="160502"/>
    <lineage>
        <taxon>Eukaryota</taxon>
        <taxon>Fungi</taxon>
        <taxon>Fungi incertae sedis</taxon>
        <taxon>Mucoromycota</taxon>
        <taxon>Glomeromycotina</taxon>
        <taxon>Glomeromycetes</taxon>
        <taxon>Diversisporales</taxon>
        <taxon>Gigasporaceae</taxon>
        <taxon>Racocetra</taxon>
    </lineage>
</organism>